<evidence type="ECO:0000313" key="2">
    <source>
        <dbReference type="EMBL" id="SDE47657.1"/>
    </source>
</evidence>
<proteinExistence type="predicted"/>
<evidence type="ECO:0000313" key="3">
    <source>
        <dbReference type="Proteomes" id="UP000198949"/>
    </source>
</evidence>
<accession>A0A1G7D817</accession>
<keyword evidence="1" id="KW-0812">Transmembrane</keyword>
<name>A0A1G7D817_9ACTN</name>
<dbReference type="STRING" id="58114.SAMN05216270_12357"/>
<evidence type="ECO:0000256" key="1">
    <source>
        <dbReference type="SAM" id="Phobius"/>
    </source>
</evidence>
<sequence length="174" mass="17546">MFASAVPATAQEPCSGVTVVVDFGSLASDPATGCAADPADGLDALVQAGFSVTEVAAIRGMVCRIDELPATDCGGAPPADRYWSYWRAEAGDAEWTYSAVGGAFATPDAGDLEGWAFGDGASPPAISPADAAAPAADADAESDTGGSLTWLVAVAALAVIAGLVIWRLRRDRRA</sequence>
<keyword evidence="3" id="KW-1185">Reference proteome</keyword>
<organism evidence="2 3">
    <name type="scientific">Glycomyces harbinensis</name>
    <dbReference type="NCBI Taxonomy" id="58114"/>
    <lineage>
        <taxon>Bacteria</taxon>
        <taxon>Bacillati</taxon>
        <taxon>Actinomycetota</taxon>
        <taxon>Actinomycetes</taxon>
        <taxon>Glycomycetales</taxon>
        <taxon>Glycomycetaceae</taxon>
        <taxon>Glycomyces</taxon>
    </lineage>
</organism>
<dbReference type="Proteomes" id="UP000198949">
    <property type="component" value="Unassembled WGS sequence"/>
</dbReference>
<gene>
    <name evidence="2" type="ORF">SAMN05216270_12357</name>
</gene>
<protein>
    <recommendedName>
        <fullName evidence="4">MYXO-CTERM domain-containing protein</fullName>
    </recommendedName>
</protein>
<reference evidence="3" key="1">
    <citation type="submission" date="2016-10" db="EMBL/GenBank/DDBJ databases">
        <authorList>
            <person name="Varghese N."/>
            <person name="Submissions S."/>
        </authorList>
    </citation>
    <scope>NUCLEOTIDE SEQUENCE [LARGE SCALE GENOMIC DNA]</scope>
    <source>
        <strain evidence="3">CGMCC 4.3516</strain>
    </source>
</reference>
<keyword evidence="1" id="KW-1133">Transmembrane helix</keyword>
<dbReference type="AlphaFoldDB" id="A0A1G7D817"/>
<keyword evidence="1" id="KW-0472">Membrane</keyword>
<feature type="transmembrane region" description="Helical" evidence="1">
    <location>
        <begin position="148"/>
        <end position="168"/>
    </location>
</feature>
<dbReference type="EMBL" id="FNAD01000023">
    <property type="protein sequence ID" value="SDE47657.1"/>
    <property type="molecule type" value="Genomic_DNA"/>
</dbReference>
<evidence type="ECO:0008006" key="4">
    <source>
        <dbReference type="Google" id="ProtNLM"/>
    </source>
</evidence>